<evidence type="ECO:0000313" key="2">
    <source>
        <dbReference type="Proteomes" id="UP000095038"/>
    </source>
</evidence>
<reference evidence="2" key="1">
    <citation type="submission" date="2016-05" db="EMBL/GenBank/DDBJ databases">
        <title>Comparative genomics of biotechnologically important yeasts.</title>
        <authorList>
            <consortium name="DOE Joint Genome Institute"/>
            <person name="Riley R."/>
            <person name="Haridas S."/>
            <person name="Wolfe K.H."/>
            <person name="Lopes M.R."/>
            <person name="Hittinger C.T."/>
            <person name="Goker M."/>
            <person name="Salamov A."/>
            <person name="Wisecaver J."/>
            <person name="Long T.M."/>
            <person name="Aerts A.L."/>
            <person name="Barry K."/>
            <person name="Choi C."/>
            <person name="Clum A."/>
            <person name="Coughlan A.Y."/>
            <person name="Deshpande S."/>
            <person name="Douglass A.P."/>
            <person name="Hanson S.J."/>
            <person name="Klenk H.-P."/>
            <person name="Labutti K."/>
            <person name="Lapidus A."/>
            <person name="Lindquist E."/>
            <person name="Lipzen A."/>
            <person name="Meier-Kolthoff J.P."/>
            <person name="Ohm R.A."/>
            <person name="Otillar R.P."/>
            <person name="Pangilinan J."/>
            <person name="Peng Y."/>
            <person name="Rokas A."/>
            <person name="Rosa C.A."/>
            <person name="Scheuner C."/>
            <person name="Sibirny A.A."/>
            <person name="Slot J.C."/>
            <person name="Stielow J.B."/>
            <person name="Sun H."/>
            <person name="Kurtzman C.P."/>
            <person name="Blackwell M."/>
            <person name="Grigoriev I.V."/>
            <person name="Jeffries T.W."/>
        </authorList>
    </citation>
    <scope>NUCLEOTIDE SEQUENCE [LARGE SCALE GENOMIC DNA]</scope>
    <source>
        <strain evidence="2">DSM 1968</strain>
    </source>
</reference>
<evidence type="ECO:0000313" key="1">
    <source>
        <dbReference type="EMBL" id="ODV61004.1"/>
    </source>
</evidence>
<dbReference type="RefSeq" id="XP_020047311.1">
    <property type="nucleotide sequence ID" value="XM_020191763.1"/>
</dbReference>
<keyword evidence="2" id="KW-1185">Reference proteome</keyword>
<dbReference type="AlphaFoldDB" id="A0A1D2VH74"/>
<name>A0A1D2VH74_9ASCO</name>
<dbReference type="Proteomes" id="UP000095038">
    <property type="component" value="Unassembled WGS sequence"/>
</dbReference>
<dbReference type="GeneID" id="30965399"/>
<organism evidence="1 2">
    <name type="scientific">Ascoidea rubescens DSM 1968</name>
    <dbReference type="NCBI Taxonomy" id="1344418"/>
    <lineage>
        <taxon>Eukaryota</taxon>
        <taxon>Fungi</taxon>
        <taxon>Dikarya</taxon>
        <taxon>Ascomycota</taxon>
        <taxon>Saccharomycotina</taxon>
        <taxon>Saccharomycetes</taxon>
        <taxon>Ascoideaceae</taxon>
        <taxon>Ascoidea</taxon>
    </lineage>
</organism>
<dbReference type="EMBL" id="KV454480">
    <property type="protein sequence ID" value="ODV61004.1"/>
    <property type="molecule type" value="Genomic_DNA"/>
</dbReference>
<sequence>MRSTVQIHYVLVYNDQLSIERAYNVQSQTSLIFYFYVGSLRIFFKDGHIGHNDIDEIVMIRHQFGTDAVETGAERSLLQSLLTMKRTNGGDTSGFISKELTAATSKNATTIAVEGTA</sequence>
<protein>
    <submittedName>
        <fullName evidence="1">Uncharacterized protein</fullName>
    </submittedName>
</protein>
<accession>A0A1D2VH74</accession>
<gene>
    <name evidence="1" type="ORF">ASCRUDRAFT_70241</name>
</gene>
<dbReference type="InParanoid" id="A0A1D2VH74"/>
<proteinExistence type="predicted"/>